<feature type="repeat" description="WD" evidence="4">
    <location>
        <begin position="424"/>
        <end position="464"/>
    </location>
</feature>
<dbReference type="InterPro" id="IPR001810">
    <property type="entry name" value="F-box_dom"/>
</dbReference>
<dbReference type="Proteomes" id="UP000799537">
    <property type="component" value="Unassembled WGS sequence"/>
</dbReference>
<organism evidence="7 8">
    <name type="scientific">Zasmidium cellare ATCC 36951</name>
    <dbReference type="NCBI Taxonomy" id="1080233"/>
    <lineage>
        <taxon>Eukaryota</taxon>
        <taxon>Fungi</taxon>
        <taxon>Dikarya</taxon>
        <taxon>Ascomycota</taxon>
        <taxon>Pezizomycotina</taxon>
        <taxon>Dothideomycetes</taxon>
        <taxon>Dothideomycetidae</taxon>
        <taxon>Mycosphaerellales</taxon>
        <taxon>Mycosphaerellaceae</taxon>
        <taxon>Zasmidium</taxon>
    </lineage>
</organism>
<feature type="repeat" description="WD" evidence="4">
    <location>
        <begin position="545"/>
        <end position="584"/>
    </location>
</feature>
<feature type="repeat" description="WD" evidence="4">
    <location>
        <begin position="585"/>
        <end position="624"/>
    </location>
</feature>
<dbReference type="InterPro" id="IPR001680">
    <property type="entry name" value="WD40_rpt"/>
</dbReference>
<keyword evidence="3" id="KW-0677">Repeat</keyword>
<protein>
    <recommendedName>
        <fullName evidence="6">F-box domain-containing protein</fullName>
    </recommendedName>
</protein>
<name>A0A6A6C1L5_ZASCE</name>
<dbReference type="Pfam" id="PF00400">
    <property type="entry name" value="WD40"/>
    <property type="match status" value="6"/>
</dbReference>
<dbReference type="PROSITE" id="PS50082">
    <property type="entry name" value="WD_REPEATS_2"/>
    <property type="match status" value="6"/>
</dbReference>
<dbReference type="SUPFAM" id="SSF50978">
    <property type="entry name" value="WD40 repeat-like"/>
    <property type="match status" value="1"/>
</dbReference>
<dbReference type="PROSITE" id="PS50181">
    <property type="entry name" value="FBOX"/>
    <property type="match status" value="1"/>
</dbReference>
<feature type="compositionally biased region" description="Low complexity" evidence="5">
    <location>
        <begin position="65"/>
        <end position="77"/>
    </location>
</feature>
<evidence type="ECO:0000256" key="4">
    <source>
        <dbReference type="PROSITE-ProRule" id="PRU00221"/>
    </source>
</evidence>
<dbReference type="RefSeq" id="XP_033660601.1">
    <property type="nucleotide sequence ID" value="XM_033814537.1"/>
</dbReference>
<feature type="repeat" description="WD" evidence="4">
    <location>
        <begin position="384"/>
        <end position="423"/>
    </location>
</feature>
<dbReference type="PRINTS" id="PR00320">
    <property type="entry name" value="GPROTEINBRPT"/>
</dbReference>
<dbReference type="EMBL" id="ML993634">
    <property type="protein sequence ID" value="KAF2159712.1"/>
    <property type="molecule type" value="Genomic_DNA"/>
</dbReference>
<feature type="repeat" description="WD" evidence="4">
    <location>
        <begin position="465"/>
        <end position="504"/>
    </location>
</feature>
<dbReference type="GO" id="GO:0016251">
    <property type="term" value="F:RNA polymerase II general transcription initiation factor activity"/>
    <property type="evidence" value="ECO:0007669"/>
    <property type="project" value="TreeGrafter"/>
</dbReference>
<dbReference type="CDD" id="cd00200">
    <property type="entry name" value="WD40"/>
    <property type="match status" value="1"/>
</dbReference>
<sequence>MDYASAADEDQDTHSTSPLARMSSQSHNNRFYGRHGKSAVRPRPLNTPTTSMNSVPAMPIPIPSNPNVIPGNTLPSAPASPPTPAPSPTPMQRAPDWSTADPREDIGDLDLDDASEQQASTQTSGPSSARGYGFGYRHMRAVFADMDNNERERMLAELLNMCDGKLLGFVASFVGPRLKRDPFSVLPNELCLRILTFIEDATTLARSSQVSRRWRELVSDDMAWKSLCERHAYRRMSDEPSSSPARPIPVTAVSNASPRFQHPYGYQGIAQAQNPSLAVLSSSAPDLTRRTSLNTTPSVLPPALSARAGSSRRRPKAISYRSHFKQRYQVETAWRHGGAVQTRQITPDQGVVTSLHLTSDYIIVALDNAKIHVFDTEGRHLRCLQGHVMGVWAMVPYGDTLVSGGCDRDVRVWDLTTGVALHMLRGHTSTVRCLKMSGPNIAISGSRDTTLRVWDISKGVCRHVLVGHQASVRCLEIHGDLVVSGSYDTTARIWSISEGRCLRTLQGHFSQIYAVAFDGRRVATGSLDTSVRVWDPRDGRCLAQLQGHTSLVGQLQLRNDTLVTGGSDGSVRVWSLQTYSAIHRLAAHDNSVTSLQFDDSRIVSGGSDGRVKVWDLQRGSLVRELGNPAEAVWRVVFEDEKAVVLASRGGKTVMEVWNFAPPPDPDELYPAPAAGLRSHNSSPGVVPYEDPAYGDRPSYNSFGDRENDPERFEEIQRERRAERAKEIAHQQDEIMTDVYQNFDDTGLNDEAEGSGTVDGLLN</sequence>
<dbReference type="InterPro" id="IPR020472">
    <property type="entry name" value="WD40_PAC1"/>
</dbReference>
<feature type="repeat" description="WD" evidence="4">
    <location>
        <begin position="505"/>
        <end position="544"/>
    </location>
</feature>
<dbReference type="InterPro" id="IPR036322">
    <property type="entry name" value="WD40_repeat_dom_sf"/>
</dbReference>
<feature type="domain" description="F-box" evidence="6">
    <location>
        <begin position="180"/>
        <end position="227"/>
    </location>
</feature>
<evidence type="ECO:0000259" key="6">
    <source>
        <dbReference type="PROSITE" id="PS50181"/>
    </source>
</evidence>
<dbReference type="Gene3D" id="2.130.10.10">
    <property type="entry name" value="YVTN repeat-like/Quinoprotein amine dehydrogenase"/>
    <property type="match status" value="1"/>
</dbReference>
<dbReference type="Pfam" id="PF12937">
    <property type="entry name" value="F-box-like"/>
    <property type="match status" value="1"/>
</dbReference>
<evidence type="ECO:0000256" key="1">
    <source>
        <dbReference type="ARBA" id="ARBA00007968"/>
    </source>
</evidence>
<evidence type="ECO:0000313" key="8">
    <source>
        <dbReference type="Proteomes" id="UP000799537"/>
    </source>
</evidence>
<feature type="compositionally biased region" description="Pro residues" evidence="5">
    <location>
        <begin position="78"/>
        <end position="89"/>
    </location>
</feature>
<gene>
    <name evidence="7" type="ORF">M409DRAFT_60632</name>
</gene>
<keyword evidence="8" id="KW-1185">Reference proteome</keyword>
<dbReference type="OrthoDB" id="190105at2759"/>
<feature type="compositionally biased region" description="Polar residues" evidence="5">
    <location>
        <begin position="14"/>
        <end position="29"/>
    </location>
</feature>
<dbReference type="InterPro" id="IPR019775">
    <property type="entry name" value="WD40_repeat_CS"/>
</dbReference>
<dbReference type="PANTHER" id="PTHR19879:SF1">
    <property type="entry name" value="CANNONBALL-RELATED"/>
    <property type="match status" value="1"/>
</dbReference>
<dbReference type="PANTHER" id="PTHR19879">
    <property type="entry name" value="TRANSCRIPTION INITIATION FACTOR TFIID"/>
    <property type="match status" value="1"/>
</dbReference>
<feature type="compositionally biased region" description="Basic and acidic residues" evidence="5">
    <location>
        <begin position="703"/>
        <end position="732"/>
    </location>
</feature>
<dbReference type="InterPro" id="IPR036047">
    <property type="entry name" value="F-box-like_dom_sf"/>
</dbReference>
<feature type="region of interest" description="Disordered" evidence="5">
    <location>
        <begin position="668"/>
        <end position="762"/>
    </location>
</feature>
<evidence type="ECO:0000313" key="7">
    <source>
        <dbReference type="EMBL" id="KAF2159712.1"/>
    </source>
</evidence>
<comment type="similarity">
    <text evidence="1">Belongs to the WD repeat MET30/SCONB/SCON-2 family.</text>
</comment>
<evidence type="ECO:0000256" key="5">
    <source>
        <dbReference type="SAM" id="MobiDB-lite"/>
    </source>
</evidence>
<dbReference type="PROSITE" id="PS50294">
    <property type="entry name" value="WD_REPEATS_REGION"/>
    <property type="match status" value="5"/>
</dbReference>
<dbReference type="Gene3D" id="1.20.1280.50">
    <property type="match status" value="1"/>
</dbReference>
<proteinExistence type="inferred from homology"/>
<dbReference type="SUPFAM" id="SSF81383">
    <property type="entry name" value="F-box domain"/>
    <property type="match status" value="1"/>
</dbReference>
<dbReference type="GeneID" id="54567809"/>
<feature type="region of interest" description="Disordered" evidence="5">
    <location>
        <begin position="1"/>
        <end position="109"/>
    </location>
</feature>
<accession>A0A6A6C1L5</accession>
<evidence type="ECO:0000256" key="3">
    <source>
        <dbReference type="ARBA" id="ARBA00022737"/>
    </source>
</evidence>
<dbReference type="InterPro" id="IPR015943">
    <property type="entry name" value="WD40/YVTN_repeat-like_dom_sf"/>
</dbReference>
<reference evidence="7" key="1">
    <citation type="journal article" date="2020" name="Stud. Mycol.">
        <title>101 Dothideomycetes genomes: a test case for predicting lifestyles and emergence of pathogens.</title>
        <authorList>
            <person name="Haridas S."/>
            <person name="Albert R."/>
            <person name="Binder M."/>
            <person name="Bloem J."/>
            <person name="Labutti K."/>
            <person name="Salamov A."/>
            <person name="Andreopoulos B."/>
            <person name="Baker S."/>
            <person name="Barry K."/>
            <person name="Bills G."/>
            <person name="Bluhm B."/>
            <person name="Cannon C."/>
            <person name="Castanera R."/>
            <person name="Culley D."/>
            <person name="Daum C."/>
            <person name="Ezra D."/>
            <person name="Gonzalez J."/>
            <person name="Henrissat B."/>
            <person name="Kuo A."/>
            <person name="Liang C."/>
            <person name="Lipzen A."/>
            <person name="Lutzoni F."/>
            <person name="Magnuson J."/>
            <person name="Mondo S."/>
            <person name="Nolan M."/>
            <person name="Ohm R."/>
            <person name="Pangilinan J."/>
            <person name="Park H.-J."/>
            <person name="Ramirez L."/>
            <person name="Alfaro M."/>
            <person name="Sun H."/>
            <person name="Tritt A."/>
            <person name="Yoshinaga Y."/>
            <person name="Zwiers L.-H."/>
            <person name="Turgeon B."/>
            <person name="Goodwin S."/>
            <person name="Spatafora J."/>
            <person name="Crous P."/>
            <person name="Grigoriev I."/>
        </authorList>
    </citation>
    <scope>NUCLEOTIDE SEQUENCE</scope>
    <source>
        <strain evidence="7">ATCC 36951</strain>
    </source>
</reference>
<dbReference type="SMART" id="SM00320">
    <property type="entry name" value="WD40"/>
    <property type="match status" value="7"/>
</dbReference>
<dbReference type="AlphaFoldDB" id="A0A6A6C1L5"/>
<dbReference type="GO" id="GO:0006367">
    <property type="term" value="P:transcription initiation at RNA polymerase II promoter"/>
    <property type="evidence" value="ECO:0007669"/>
    <property type="project" value="TreeGrafter"/>
</dbReference>
<dbReference type="PROSITE" id="PS00678">
    <property type="entry name" value="WD_REPEATS_1"/>
    <property type="match status" value="3"/>
</dbReference>
<dbReference type="GO" id="GO:0005669">
    <property type="term" value="C:transcription factor TFIID complex"/>
    <property type="evidence" value="ECO:0007669"/>
    <property type="project" value="TreeGrafter"/>
</dbReference>
<dbReference type="SMART" id="SM00256">
    <property type="entry name" value="FBOX"/>
    <property type="match status" value="1"/>
</dbReference>
<evidence type="ECO:0000256" key="2">
    <source>
        <dbReference type="ARBA" id="ARBA00022574"/>
    </source>
</evidence>
<feature type="region of interest" description="Disordered" evidence="5">
    <location>
        <begin position="290"/>
        <end position="316"/>
    </location>
</feature>
<keyword evidence="2 4" id="KW-0853">WD repeat</keyword>